<gene>
    <name evidence="1" type="ORF">IRI77_06660</name>
</gene>
<protein>
    <recommendedName>
        <fullName evidence="3">Response regulatory domain-containing protein</fullName>
    </recommendedName>
</protein>
<evidence type="ECO:0000313" key="1">
    <source>
        <dbReference type="EMBL" id="QOY89628.1"/>
    </source>
</evidence>
<keyword evidence="2" id="KW-1185">Reference proteome</keyword>
<name>A0A7S7NTP0_PALFE</name>
<proteinExistence type="predicted"/>
<dbReference type="RefSeq" id="WP_194451290.1">
    <property type="nucleotide sequence ID" value="NZ_CP063849.1"/>
</dbReference>
<organism evidence="1 2">
    <name type="scientific">Paludibaculum fermentans</name>
    <dbReference type="NCBI Taxonomy" id="1473598"/>
    <lineage>
        <taxon>Bacteria</taxon>
        <taxon>Pseudomonadati</taxon>
        <taxon>Acidobacteriota</taxon>
        <taxon>Terriglobia</taxon>
        <taxon>Bryobacterales</taxon>
        <taxon>Bryobacteraceae</taxon>
        <taxon>Paludibaculum</taxon>
    </lineage>
</organism>
<evidence type="ECO:0008006" key="3">
    <source>
        <dbReference type="Google" id="ProtNLM"/>
    </source>
</evidence>
<accession>A0A7S7NTP0</accession>
<dbReference type="EMBL" id="CP063849">
    <property type="protein sequence ID" value="QOY89628.1"/>
    <property type="molecule type" value="Genomic_DNA"/>
</dbReference>
<sequence length="120" mass="12943">MGSIQVAMCDTARADALRSMLARSTHVPVQCVECPDFDSACVVVMDGERFGAMTPPLRHPERIVLITRNDAGHLREAWEAGVNSVLSEQDPMNTVVLAVLAACLRTGTTRPKSAGGRNEH</sequence>
<dbReference type="AlphaFoldDB" id="A0A7S7NTP0"/>
<reference evidence="1 2" key="1">
    <citation type="submission" date="2020-10" db="EMBL/GenBank/DDBJ databases">
        <title>Complete genome sequence of Paludibaculum fermentans P105T, a facultatively anaerobic acidobacterium capable of dissimilatory Fe(III) reduction.</title>
        <authorList>
            <person name="Dedysh S.N."/>
            <person name="Beletsky A.V."/>
            <person name="Kulichevskaya I.S."/>
            <person name="Mardanov A.V."/>
            <person name="Ravin N.V."/>
        </authorList>
    </citation>
    <scope>NUCLEOTIDE SEQUENCE [LARGE SCALE GENOMIC DNA]</scope>
    <source>
        <strain evidence="1 2">P105</strain>
    </source>
</reference>
<evidence type="ECO:0000313" key="2">
    <source>
        <dbReference type="Proteomes" id="UP000593892"/>
    </source>
</evidence>
<dbReference type="Proteomes" id="UP000593892">
    <property type="component" value="Chromosome"/>
</dbReference>
<dbReference type="KEGG" id="pfer:IRI77_06660"/>